<dbReference type="GO" id="GO:0006450">
    <property type="term" value="P:regulation of translational fidelity"/>
    <property type="evidence" value="ECO:0007669"/>
    <property type="project" value="InterPro"/>
</dbReference>
<keyword evidence="1" id="KW-0648">Protein biosynthesis</keyword>
<dbReference type="GO" id="GO:0070681">
    <property type="term" value="P:glutaminyl-tRNAGln biosynthesis via transamidation"/>
    <property type="evidence" value="ECO:0007669"/>
    <property type="project" value="TreeGrafter"/>
</dbReference>
<comment type="catalytic activity">
    <reaction evidence="1">
        <text>L-glutamyl-tRNA(Gln) + L-glutamine + ATP + H2O = L-glutaminyl-tRNA(Gln) + L-glutamate + ADP + phosphate + H(+)</text>
        <dbReference type="Rhea" id="RHEA:17521"/>
        <dbReference type="Rhea" id="RHEA-COMP:9681"/>
        <dbReference type="Rhea" id="RHEA-COMP:9684"/>
        <dbReference type="ChEBI" id="CHEBI:15377"/>
        <dbReference type="ChEBI" id="CHEBI:15378"/>
        <dbReference type="ChEBI" id="CHEBI:29985"/>
        <dbReference type="ChEBI" id="CHEBI:30616"/>
        <dbReference type="ChEBI" id="CHEBI:43474"/>
        <dbReference type="ChEBI" id="CHEBI:58359"/>
        <dbReference type="ChEBI" id="CHEBI:78520"/>
        <dbReference type="ChEBI" id="CHEBI:78521"/>
        <dbReference type="ChEBI" id="CHEBI:456216"/>
    </reaction>
</comment>
<accession>A0A8J2Z2L1</accession>
<evidence type="ECO:0000256" key="1">
    <source>
        <dbReference type="HAMAP-Rule" id="MF_00122"/>
    </source>
</evidence>
<comment type="caution">
    <text evidence="2">The sequence shown here is derived from an EMBL/GenBank/DDBJ whole genome shotgun (WGS) entry which is preliminary data.</text>
</comment>
<reference evidence="2" key="1">
    <citation type="journal article" date="2014" name="Int. J. Syst. Evol. Microbiol.">
        <title>Complete genome sequence of Corynebacterium casei LMG S-19264T (=DSM 44701T), isolated from a smear-ripened cheese.</title>
        <authorList>
            <consortium name="US DOE Joint Genome Institute (JGI-PGF)"/>
            <person name="Walter F."/>
            <person name="Albersmeier A."/>
            <person name="Kalinowski J."/>
            <person name="Ruckert C."/>
        </authorList>
    </citation>
    <scope>NUCLEOTIDE SEQUENCE</scope>
    <source>
        <strain evidence="2">CGMCC 1.15758</strain>
    </source>
</reference>
<reference evidence="2" key="2">
    <citation type="submission" date="2020-09" db="EMBL/GenBank/DDBJ databases">
        <authorList>
            <person name="Sun Q."/>
            <person name="Zhou Y."/>
        </authorList>
    </citation>
    <scope>NUCLEOTIDE SEQUENCE</scope>
    <source>
        <strain evidence="2">CGMCC 1.15758</strain>
    </source>
</reference>
<evidence type="ECO:0000313" key="2">
    <source>
        <dbReference type="EMBL" id="GGF89618.1"/>
    </source>
</evidence>
<keyword evidence="1" id="KW-0436">Ligase</keyword>
<proteinExistence type="inferred from homology"/>
<dbReference type="NCBIfam" id="TIGR00135">
    <property type="entry name" value="gatC"/>
    <property type="match status" value="1"/>
</dbReference>
<keyword evidence="3" id="KW-1185">Reference proteome</keyword>
<keyword evidence="1" id="KW-0547">Nucleotide-binding</keyword>
<evidence type="ECO:0000313" key="3">
    <source>
        <dbReference type="Proteomes" id="UP000636949"/>
    </source>
</evidence>
<dbReference type="InterPro" id="IPR003837">
    <property type="entry name" value="GatC"/>
</dbReference>
<comment type="catalytic activity">
    <reaction evidence="1">
        <text>L-aspartyl-tRNA(Asn) + L-glutamine + ATP + H2O = L-asparaginyl-tRNA(Asn) + L-glutamate + ADP + phosphate + 2 H(+)</text>
        <dbReference type="Rhea" id="RHEA:14513"/>
        <dbReference type="Rhea" id="RHEA-COMP:9674"/>
        <dbReference type="Rhea" id="RHEA-COMP:9677"/>
        <dbReference type="ChEBI" id="CHEBI:15377"/>
        <dbReference type="ChEBI" id="CHEBI:15378"/>
        <dbReference type="ChEBI" id="CHEBI:29985"/>
        <dbReference type="ChEBI" id="CHEBI:30616"/>
        <dbReference type="ChEBI" id="CHEBI:43474"/>
        <dbReference type="ChEBI" id="CHEBI:58359"/>
        <dbReference type="ChEBI" id="CHEBI:78515"/>
        <dbReference type="ChEBI" id="CHEBI:78516"/>
        <dbReference type="ChEBI" id="CHEBI:456216"/>
    </reaction>
</comment>
<dbReference type="OrthoDB" id="9794326at2"/>
<protein>
    <recommendedName>
        <fullName evidence="1">Aspartyl/glutamyl-tRNA(Asn/Gln) amidotransferase subunit C</fullName>
        <shortName evidence="1">Asp/Glu-ADT subunit C</shortName>
        <ecNumber evidence="1">6.3.5.-</ecNumber>
    </recommendedName>
</protein>
<dbReference type="RefSeq" id="WP_117001466.1">
    <property type="nucleotide sequence ID" value="NZ_BMJS01000002.1"/>
</dbReference>
<comment type="subunit">
    <text evidence="1">Heterotrimer of A, B and C subunits.</text>
</comment>
<dbReference type="PANTHER" id="PTHR15004:SF0">
    <property type="entry name" value="GLUTAMYL-TRNA(GLN) AMIDOTRANSFERASE SUBUNIT C, MITOCHONDRIAL"/>
    <property type="match status" value="1"/>
</dbReference>
<dbReference type="InterPro" id="IPR036113">
    <property type="entry name" value="Asp/Glu-ADT_sf_sub_c"/>
</dbReference>
<comment type="function">
    <text evidence="1">Allows the formation of correctly charged Asn-tRNA(Asn) or Gln-tRNA(Gln) through the transamidation of misacylated Asp-tRNA(Asn) or Glu-tRNA(Gln) in organisms which lack either or both of asparaginyl-tRNA or glutaminyl-tRNA synthetases. The reaction takes place in the presence of glutamine and ATP through an activated phospho-Asp-tRNA(Asn) or phospho-Glu-tRNA(Gln).</text>
</comment>
<dbReference type="SUPFAM" id="SSF141000">
    <property type="entry name" value="Glu-tRNAGln amidotransferase C subunit"/>
    <property type="match status" value="1"/>
</dbReference>
<organism evidence="2 3">
    <name type="scientific">Cysteiniphilum litorale</name>
    <dbReference type="NCBI Taxonomy" id="2056700"/>
    <lineage>
        <taxon>Bacteria</taxon>
        <taxon>Pseudomonadati</taxon>
        <taxon>Pseudomonadota</taxon>
        <taxon>Gammaproteobacteria</taxon>
        <taxon>Thiotrichales</taxon>
        <taxon>Fastidiosibacteraceae</taxon>
        <taxon>Cysteiniphilum</taxon>
    </lineage>
</organism>
<dbReference type="EMBL" id="BMJS01000002">
    <property type="protein sequence ID" value="GGF89618.1"/>
    <property type="molecule type" value="Genomic_DNA"/>
</dbReference>
<dbReference type="EC" id="6.3.5.-" evidence="1"/>
<dbReference type="Gene3D" id="1.10.20.60">
    <property type="entry name" value="Glu-tRNAGln amidotransferase C subunit, N-terminal domain"/>
    <property type="match status" value="1"/>
</dbReference>
<comment type="similarity">
    <text evidence="1">Belongs to the GatC family.</text>
</comment>
<dbReference type="GO" id="GO:0050567">
    <property type="term" value="F:glutaminyl-tRNA synthase (glutamine-hydrolyzing) activity"/>
    <property type="evidence" value="ECO:0007669"/>
    <property type="project" value="UniProtKB-UniRule"/>
</dbReference>
<dbReference type="Proteomes" id="UP000636949">
    <property type="component" value="Unassembled WGS sequence"/>
</dbReference>
<dbReference type="HAMAP" id="MF_00122">
    <property type="entry name" value="GatC"/>
    <property type="match status" value="1"/>
</dbReference>
<dbReference type="Pfam" id="PF02686">
    <property type="entry name" value="GatC"/>
    <property type="match status" value="1"/>
</dbReference>
<name>A0A8J2Z2L1_9GAMM</name>
<keyword evidence="1" id="KW-0067">ATP-binding</keyword>
<dbReference type="AlphaFoldDB" id="A0A8J2Z2L1"/>
<dbReference type="PANTHER" id="PTHR15004">
    <property type="entry name" value="GLUTAMYL-TRNA(GLN) AMIDOTRANSFERASE SUBUNIT C, MITOCHONDRIAL"/>
    <property type="match status" value="1"/>
</dbReference>
<dbReference type="GO" id="GO:0006412">
    <property type="term" value="P:translation"/>
    <property type="evidence" value="ECO:0007669"/>
    <property type="project" value="UniProtKB-UniRule"/>
</dbReference>
<sequence length="95" mass="11046">MAISQQELKHILMLSKLSAKPEELAQFEYDLNNIFNLFDNLKLVDTHDINPMISPLLSHYPAREDAPQMQNHTADFERIAPEFTNQHFIVPKVIE</sequence>
<dbReference type="GO" id="GO:0005524">
    <property type="term" value="F:ATP binding"/>
    <property type="evidence" value="ECO:0007669"/>
    <property type="project" value="UniProtKB-KW"/>
</dbReference>
<gene>
    <name evidence="1 2" type="primary">gatC</name>
    <name evidence="2" type="ORF">GCM10010995_03670</name>
</gene>